<keyword evidence="2" id="KW-1185">Reference proteome</keyword>
<dbReference type="RefSeq" id="WP_014273916.1">
    <property type="nucleotide sequence ID" value="NZ_BIMW01000018.1"/>
</dbReference>
<organism evidence="1 2">
    <name type="scientific">Limnospira platensis NIES-46</name>
    <dbReference type="NCBI Taxonomy" id="1236695"/>
    <lineage>
        <taxon>Bacteria</taxon>
        <taxon>Bacillati</taxon>
        <taxon>Cyanobacteriota</taxon>
        <taxon>Cyanophyceae</taxon>
        <taxon>Oscillatoriophycideae</taxon>
        <taxon>Oscillatoriales</taxon>
        <taxon>Sirenicapillariaceae</taxon>
        <taxon>Limnospira</taxon>
    </lineage>
</organism>
<proteinExistence type="predicted"/>
<dbReference type="EMBL" id="BIMW01000018">
    <property type="protein sequence ID" value="GCE92484.1"/>
    <property type="molecule type" value="Genomic_DNA"/>
</dbReference>
<reference evidence="1 2" key="1">
    <citation type="journal article" date="2019" name="J Genomics">
        <title>The Draft Genome of a Hydrogen-producing Cyanobacterium, Arthrospira platensis NIES-46.</title>
        <authorList>
            <person name="Suzuki S."/>
            <person name="Yamaguchi H."/>
            <person name="Kawachi M."/>
        </authorList>
    </citation>
    <scope>NUCLEOTIDE SEQUENCE [LARGE SCALE GENOMIC DNA]</scope>
    <source>
        <strain evidence="1 2">NIES-46</strain>
    </source>
</reference>
<protein>
    <recommendedName>
        <fullName evidence="3">Nucleic acid-binding protein</fullName>
    </recommendedName>
</protein>
<name>A0A5M3SZG7_LIMPL</name>
<sequence>MKFVVNATPLIALSLIDRLQLLPQLFDEIFIPPTVYREVAIQGGDRPGRGEILTRTGAVVQAPAGTSSIEPLLLGLDAGEFEVILLGRELQADWVLIDERLGRRVALSLGLPVKGSLGILLAAVGADLMTRQEARESISELLKNGIRLSSQLIRMFESELERL</sequence>
<dbReference type="PANTHER" id="PTHR39550">
    <property type="entry name" value="SLL0658 PROTEIN"/>
    <property type="match status" value="1"/>
</dbReference>
<evidence type="ECO:0000313" key="1">
    <source>
        <dbReference type="EMBL" id="GCE92484.1"/>
    </source>
</evidence>
<comment type="caution">
    <text evidence="1">The sequence shown here is derived from an EMBL/GenBank/DDBJ whole genome shotgun (WGS) entry which is preliminary data.</text>
</comment>
<dbReference type="PANTHER" id="PTHR39550:SF1">
    <property type="entry name" value="SLL0658 PROTEIN"/>
    <property type="match status" value="1"/>
</dbReference>
<evidence type="ECO:0008006" key="3">
    <source>
        <dbReference type="Google" id="ProtNLM"/>
    </source>
</evidence>
<dbReference type="InterPro" id="IPR021799">
    <property type="entry name" value="PIN-like_prokaryotic"/>
</dbReference>
<accession>A0A5M3SZG7</accession>
<dbReference type="Pfam" id="PF11848">
    <property type="entry name" value="DUF3368"/>
    <property type="match status" value="1"/>
</dbReference>
<gene>
    <name evidence="1" type="ORF">NIES46_05240</name>
</gene>
<evidence type="ECO:0000313" key="2">
    <source>
        <dbReference type="Proteomes" id="UP000326169"/>
    </source>
</evidence>
<dbReference type="GeneID" id="301681489"/>
<dbReference type="Proteomes" id="UP000326169">
    <property type="component" value="Unassembled WGS sequence"/>
</dbReference>